<evidence type="ECO:0000256" key="1">
    <source>
        <dbReference type="ARBA" id="ARBA00000223"/>
    </source>
</evidence>
<keyword evidence="7" id="KW-1185">Reference proteome</keyword>
<protein>
    <recommendedName>
        <fullName evidence="2">D-ribose pyranase</fullName>
        <ecNumber evidence="2">5.4.99.62</ecNumber>
    </recommendedName>
</protein>
<dbReference type="RefSeq" id="WP_284305607.1">
    <property type="nucleotide sequence ID" value="NZ_BSUO01000001.1"/>
</dbReference>
<gene>
    <name evidence="6" type="primary">rbsD</name>
    <name evidence="6" type="ORF">GCM10025883_41990</name>
</gene>
<organism evidence="6 7">
    <name type="scientific">Mobilicoccus caccae</name>
    <dbReference type="NCBI Taxonomy" id="1859295"/>
    <lineage>
        <taxon>Bacteria</taxon>
        <taxon>Bacillati</taxon>
        <taxon>Actinomycetota</taxon>
        <taxon>Actinomycetes</taxon>
        <taxon>Micrococcales</taxon>
        <taxon>Dermatophilaceae</taxon>
        <taxon>Mobilicoccus</taxon>
    </lineage>
</organism>
<dbReference type="PANTHER" id="PTHR37831:SF1">
    <property type="entry name" value="D-RIBOSE PYRANASE"/>
    <property type="match status" value="1"/>
</dbReference>
<dbReference type="SUPFAM" id="SSF102546">
    <property type="entry name" value="RbsD-like"/>
    <property type="match status" value="1"/>
</dbReference>
<comment type="catalytic activity">
    <reaction evidence="1">
        <text>beta-D-ribopyranose = beta-D-ribofuranose</text>
        <dbReference type="Rhea" id="RHEA:25432"/>
        <dbReference type="ChEBI" id="CHEBI:27476"/>
        <dbReference type="ChEBI" id="CHEBI:47002"/>
        <dbReference type="EC" id="5.4.99.62"/>
    </reaction>
</comment>
<accession>A0ABQ6IXC2</accession>
<keyword evidence="4" id="KW-0413">Isomerase</keyword>
<proteinExistence type="predicted"/>
<dbReference type="EC" id="5.4.99.62" evidence="2"/>
<dbReference type="Gene3D" id="3.40.1650.10">
    <property type="entry name" value="RbsD-like domain"/>
    <property type="match status" value="1"/>
</dbReference>
<comment type="caution">
    <text evidence="6">The sequence shown here is derived from an EMBL/GenBank/DDBJ whole genome shotgun (WGS) entry which is preliminary data.</text>
</comment>
<dbReference type="InterPro" id="IPR023750">
    <property type="entry name" value="RbsD-like_sf"/>
</dbReference>
<evidence type="ECO:0000256" key="4">
    <source>
        <dbReference type="ARBA" id="ARBA00023235"/>
    </source>
</evidence>
<evidence type="ECO:0000256" key="3">
    <source>
        <dbReference type="ARBA" id="ARBA00022490"/>
    </source>
</evidence>
<evidence type="ECO:0000313" key="6">
    <source>
        <dbReference type="EMBL" id="GMA42154.1"/>
    </source>
</evidence>
<dbReference type="EMBL" id="BSUO01000001">
    <property type="protein sequence ID" value="GMA42154.1"/>
    <property type="molecule type" value="Genomic_DNA"/>
</dbReference>
<name>A0ABQ6IXC2_9MICO</name>
<dbReference type="InterPro" id="IPR007721">
    <property type="entry name" value="RbsD_FucU"/>
</dbReference>
<reference evidence="7" key="1">
    <citation type="journal article" date="2019" name="Int. J. Syst. Evol. Microbiol.">
        <title>The Global Catalogue of Microorganisms (GCM) 10K type strain sequencing project: providing services to taxonomists for standard genome sequencing and annotation.</title>
        <authorList>
            <consortium name="The Broad Institute Genomics Platform"/>
            <consortium name="The Broad Institute Genome Sequencing Center for Infectious Disease"/>
            <person name="Wu L."/>
            <person name="Ma J."/>
        </authorList>
    </citation>
    <scope>NUCLEOTIDE SEQUENCE [LARGE SCALE GENOMIC DNA]</scope>
    <source>
        <strain evidence="7">NBRC 113072</strain>
    </source>
</reference>
<dbReference type="InterPro" id="IPR023064">
    <property type="entry name" value="D-ribose_pyranase"/>
</dbReference>
<sequence length="130" mass="13901">MKRTGIAHAELSRQIALLGHTDRIVVADMGLPLPRSLPVVDLALVPGTVGFTPVLDALLDEIVVQGHVMAIESLGGTAGAWLDARDTRLGERQLLSHEEFKAELPHATFAVRTGEATPYANVILECGVPF</sequence>
<evidence type="ECO:0000256" key="5">
    <source>
        <dbReference type="ARBA" id="ARBA00023277"/>
    </source>
</evidence>
<dbReference type="PANTHER" id="PTHR37831">
    <property type="entry name" value="D-RIBOSE PYRANASE"/>
    <property type="match status" value="1"/>
</dbReference>
<evidence type="ECO:0000256" key="2">
    <source>
        <dbReference type="ARBA" id="ARBA00012862"/>
    </source>
</evidence>
<dbReference type="Proteomes" id="UP001157126">
    <property type="component" value="Unassembled WGS sequence"/>
</dbReference>
<keyword evidence="5" id="KW-0119">Carbohydrate metabolism</keyword>
<dbReference type="Pfam" id="PF05025">
    <property type="entry name" value="RbsD_FucU"/>
    <property type="match status" value="1"/>
</dbReference>
<keyword evidence="3" id="KW-0963">Cytoplasm</keyword>
<dbReference type="NCBIfam" id="NF008761">
    <property type="entry name" value="PRK11797.1"/>
    <property type="match status" value="1"/>
</dbReference>
<evidence type="ECO:0000313" key="7">
    <source>
        <dbReference type="Proteomes" id="UP001157126"/>
    </source>
</evidence>